<evidence type="ECO:0000256" key="2">
    <source>
        <dbReference type="SAM" id="MobiDB-lite"/>
    </source>
</evidence>
<dbReference type="PANTHER" id="PTHR31432">
    <property type="entry name" value="INTRAFLAGELLAR TRANSPORT PROTEIN 74 HOMOLOG"/>
    <property type="match status" value="1"/>
</dbReference>
<accession>A0A640KHU4</accession>
<feature type="region of interest" description="Disordered" evidence="2">
    <location>
        <begin position="1"/>
        <end position="33"/>
    </location>
</feature>
<dbReference type="GO" id="GO:0035735">
    <property type="term" value="P:intraciliary transport involved in cilium assembly"/>
    <property type="evidence" value="ECO:0007669"/>
    <property type="project" value="TreeGrafter"/>
</dbReference>
<dbReference type="Proteomes" id="UP000419144">
    <property type="component" value="Unassembled WGS sequence"/>
</dbReference>
<dbReference type="PANTHER" id="PTHR31432:SF0">
    <property type="entry name" value="INTRAFLAGELLAR TRANSPORT PROTEIN 74 HOMOLOG"/>
    <property type="match status" value="1"/>
</dbReference>
<keyword evidence="1" id="KW-0175">Coiled coil</keyword>
<feature type="coiled-coil region" evidence="1">
    <location>
        <begin position="93"/>
        <end position="137"/>
    </location>
</feature>
<comment type="caution">
    <text evidence="3">The sequence shown here is derived from an EMBL/GenBank/DDBJ whole genome shotgun (WGS) entry which is preliminary data.</text>
</comment>
<name>A0A640KHU4_LEITA</name>
<dbReference type="EMBL" id="BLBS01000029">
    <property type="protein sequence ID" value="GET88605.1"/>
    <property type="molecule type" value="Genomic_DNA"/>
</dbReference>
<dbReference type="AlphaFoldDB" id="A0A640KHU4"/>
<keyword evidence="4" id="KW-1185">Reference proteome</keyword>
<dbReference type="SMR" id="A0A640KHU4"/>
<dbReference type="InterPro" id="IPR029602">
    <property type="entry name" value="IFT74"/>
</dbReference>
<feature type="coiled-coil region" evidence="1">
    <location>
        <begin position="410"/>
        <end position="441"/>
    </location>
</feature>
<evidence type="ECO:0000256" key="1">
    <source>
        <dbReference type="SAM" id="Coils"/>
    </source>
</evidence>
<sequence length="597" mass="67532">MNTGFNAQSLGTSHGLRPGTTMRPGSQARPGTNRMQVAGIGGSLQQPVSVSAEAAVAREGMRAASRSGVGTSAGPGRQVGDRSYYIGLIRPKIAELSAEIERLQEQEQLIDRNSSVLTQLQQKSKTLQDDIAKLKDTLADVNIAVENSSSLDLAAVKEESARLEKQNIARRKKVDDLFLTVKDTDSKTKAAMQSLEEEIQQLDRSIRNENQDYNSYKCIRDEAFAVSDMVLDRQHELRTLQAKQELLMANLAGDPDKKRAAGMLRGILRKRRESKELQNQCSLSVKEEQEKLIGQLKATRSDIEVLERQVNDMCDTLQESRARQSALEEEVKNFSGENVQAFQELQEKDREMQIFIDEYPDKERAEMDKIAETQRHIADLLSRISQALEMQRQMPSENNTGALHDLTTQVDAKRDQIQNDVKTHQRLEKELLDRKAELEKVAHLDKKIKEELASHSAKMAEQKAEMERFSDLDGLRMEVEDTRKVLGAQLTYYTHLRDGSKVQLNALTANYESRKKELHASDVFTTLSTQEQRIRMLWQSTFFLEDYVRLREKETQYLGTKAECLRMVDEANLLLQNPSRLAGVGSTPLFSASSTRS</sequence>
<evidence type="ECO:0000313" key="4">
    <source>
        <dbReference type="Proteomes" id="UP000419144"/>
    </source>
</evidence>
<protein>
    <submittedName>
        <fullName evidence="3">Intraflagellar transport protein-like protein</fullName>
    </submittedName>
</protein>
<evidence type="ECO:0000313" key="3">
    <source>
        <dbReference type="EMBL" id="GET88605.1"/>
    </source>
</evidence>
<feature type="coiled-coil region" evidence="1">
    <location>
        <begin position="289"/>
        <end position="337"/>
    </location>
</feature>
<dbReference type="GO" id="GO:0048487">
    <property type="term" value="F:beta-tubulin binding"/>
    <property type="evidence" value="ECO:0007669"/>
    <property type="project" value="InterPro"/>
</dbReference>
<organism evidence="3 4">
    <name type="scientific">Leishmania tarentolae</name>
    <name type="common">Sauroleishmania tarentolae</name>
    <dbReference type="NCBI Taxonomy" id="5689"/>
    <lineage>
        <taxon>Eukaryota</taxon>
        <taxon>Discoba</taxon>
        <taxon>Euglenozoa</taxon>
        <taxon>Kinetoplastea</taxon>
        <taxon>Metakinetoplastina</taxon>
        <taxon>Trypanosomatida</taxon>
        <taxon>Trypanosomatidae</taxon>
        <taxon>Leishmaniinae</taxon>
        <taxon>Leishmania</taxon>
        <taxon>lizard Leishmania</taxon>
    </lineage>
</organism>
<dbReference type="VEuPathDB" id="TriTrypDB:LtaPh_2213400"/>
<dbReference type="GO" id="GO:0030992">
    <property type="term" value="C:intraciliary transport particle B"/>
    <property type="evidence" value="ECO:0007669"/>
    <property type="project" value="InterPro"/>
</dbReference>
<reference evidence="3" key="1">
    <citation type="submission" date="2019-11" db="EMBL/GenBank/DDBJ databases">
        <title>Leishmania tarentolae CDS.</title>
        <authorList>
            <person name="Goto Y."/>
            <person name="Yamagishi J."/>
        </authorList>
    </citation>
    <scope>NUCLEOTIDE SEQUENCE [LARGE SCALE GENOMIC DNA]</scope>
    <source>
        <strain evidence="3">Parrot Tar II</strain>
    </source>
</reference>
<feature type="compositionally biased region" description="Polar residues" evidence="2">
    <location>
        <begin position="1"/>
        <end position="12"/>
    </location>
</feature>
<dbReference type="OrthoDB" id="444379at2759"/>
<proteinExistence type="predicted"/>
<dbReference type="GO" id="GO:0005929">
    <property type="term" value="C:cilium"/>
    <property type="evidence" value="ECO:0007669"/>
    <property type="project" value="TreeGrafter"/>
</dbReference>
<feature type="coiled-coil region" evidence="1">
    <location>
        <begin position="185"/>
        <end position="212"/>
    </location>
</feature>
<gene>
    <name evidence="3" type="ORF">LtaPh_2213400</name>
</gene>